<dbReference type="FunFam" id="1.50.40.10:FF:000001">
    <property type="entry name" value="ADP,ATP carrier protein, mitochondrial"/>
    <property type="match status" value="1"/>
</dbReference>
<dbReference type="PRINTS" id="PR00927">
    <property type="entry name" value="ADPTRNSLCASE"/>
</dbReference>
<dbReference type="InterPro" id="IPR002113">
    <property type="entry name" value="ADT_euk_type"/>
</dbReference>
<feature type="transmembrane region" description="Helical" evidence="16">
    <location>
        <begin position="247"/>
        <end position="266"/>
    </location>
</feature>
<feature type="transmembrane region" description="Helical" evidence="16">
    <location>
        <begin position="182"/>
        <end position="205"/>
    </location>
</feature>
<sequence>MAKGDVDQGKKSREAHMSCRGDEGMARTGVWGQREQGIGLTWRQQHHGHARLRGRLLEYVQILPAISRLKELHLVIAAALGRRRDRMGGVSAAVSKTAAAPIERVKLLIQNQDEMLKQGTLDKKYNGIGDCFRRTIANEGVASLWRGNTANVVRYFPTQALNFAFRDTYKSMFGFKKERDGYWWWFGGNLASGGAAGATSLLFVYSLDYARTRLANDAKNAKKGGERQFNGLVDVYKKTLASDGIAGLYRGFMPSVTGIVVYRGLYFGMYDSIKPVVLVGNLEGNFLASFLLGWAVTTGAGIASYPLDTIRRRMMMTSGQAVKYKSSIDAAQQIVAKEGVRSLFKGAAANILRGVAGAGVLSIYDQVQLLMFGKAFKGGSG</sequence>
<keyword evidence="19" id="KW-1185">Reference proteome</keyword>
<comment type="subcellular location">
    <subcellularLocation>
        <location evidence="16">Membrane</location>
        <topology evidence="16">Multi-pass membrane protein</topology>
    </subcellularLocation>
    <subcellularLocation>
        <location evidence="1">Mitochondrion inner membrane</location>
        <topology evidence="1">Multi-pass membrane protein</topology>
    </subcellularLocation>
</comment>
<dbReference type="PANTHER" id="PTHR45635:SF14">
    <property type="entry name" value="ADP_ATP TRANSLOCASE"/>
    <property type="match status" value="1"/>
</dbReference>
<comment type="function">
    <text evidence="16">Catalyzes the exchange of ADP and ATP across the membrane.</text>
</comment>
<keyword evidence="8" id="KW-0999">Mitochondrion inner membrane</keyword>
<evidence type="ECO:0000256" key="1">
    <source>
        <dbReference type="ARBA" id="ARBA00004448"/>
    </source>
</evidence>
<dbReference type="PROSITE" id="PS50920">
    <property type="entry name" value="SOLCAR"/>
    <property type="match status" value="3"/>
</dbReference>
<comment type="function">
    <text evidence="13">ADP:ATP antiporter that mediates import of ADP into the mitochondrial matrix for ATP synthesis, and export of ATP out to fuel the cell. Cycles between the cytoplasmic-open state (c-state) and the matrix-open state (m-state): operates by the alternating access mechanism with a single substrate-binding site intermittently exposed to either the cytosolic (c-state) or matrix (m-state) side of the inner mitochondrial membrane.</text>
</comment>
<comment type="similarity">
    <text evidence="2 15">Belongs to the mitochondrial carrier (TC 2.A.29) family.</text>
</comment>
<proteinExistence type="inferred from homology"/>
<dbReference type="PRINTS" id="PR00926">
    <property type="entry name" value="MITOCARRIER"/>
</dbReference>
<evidence type="ECO:0000256" key="17">
    <source>
        <dbReference type="SAM" id="MobiDB-lite"/>
    </source>
</evidence>
<dbReference type="GO" id="GO:0140021">
    <property type="term" value="P:mitochondrial ADP transmembrane transport"/>
    <property type="evidence" value="ECO:0007669"/>
    <property type="project" value="InterPro"/>
</dbReference>
<evidence type="ECO:0000256" key="8">
    <source>
        <dbReference type="ARBA" id="ARBA00022792"/>
    </source>
</evidence>
<dbReference type="Pfam" id="PF00153">
    <property type="entry name" value="Mito_carr"/>
    <property type="match status" value="3"/>
</dbReference>
<dbReference type="Gene3D" id="1.50.40.10">
    <property type="entry name" value="Mitochondrial carrier domain"/>
    <property type="match status" value="1"/>
</dbReference>
<keyword evidence="10" id="KW-0496">Mitochondrion</keyword>
<keyword evidence="9 16" id="KW-1133">Transmembrane helix</keyword>
<comment type="caution">
    <text evidence="16">Lacks conserved residue(s) required for the propagation of feature annotation.</text>
</comment>
<keyword evidence="4 15" id="KW-0813">Transport</keyword>
<protein>
    <recommendedName>
        <fullName evidence="16">ADP/ATP translocase</fullName>
    </recommendedName>
    <alternativeName>
        <fullName evidence="16">ADP,ATP carrier protein</fullName>
    </alternativeName>
</protein>
<dbReference type="AlphaFoldDB" id="A0A9W7W352"/>
<comment type="subunit">
    <text evidence="3 16">Monomer.</text>
</comment>
<evidence type="ECO:0000256" key="15">
    <source>
        <dbReference type="RuleBase" id="RU000488"/>
    </source>
</evidence>
<dbReference type="Proteomes" id="UP001138500">
    <property type="component" value="Unassembled WGS sequence"/>
</dbReference>
<dbReference type="PANTHER" id="PTHR45635">
    <property type="entry name" value="ADP,ATP CARRIER PROTEIN 1-RELATED-RELATED"/>
    <property type="match status" value="1"/>
</dbReference>
<evidence type="ECO:0000256" key="13">
    <source>
        <dbReference type="ARBA" id="ARBA00045250"/>
    </source>
</evidence>
<evidence type="ECO:0000256" key="12">
    <source>
        <dbReference type="ARBA" id="ARBA00024143"/>
    </source>
</evidence>
<keyword evidence="5" id="KW-0050">Antiport</keyword>
<accession>A0A9W7W352</accession>
<comment type="caution">
    <text evidence="18">The sequence shown here is derived from an EMBL/GenBank/DDBJ whole genome shotgun (WGS) entry which is preliminary data.</text>
</comment>
<dbReference type="GO" id="GO:0005471">
    <property type="term" value="F:ATP:ADP antiporter activity"/>
    <property type="evidence" value="ECO:0007669"/>
    <property type="project" value="UniProtKB-UniRule"/>
</dbReference>
<feature type="repeat" description="Solcar" evidence="14">
    <location>
        <begin position="83"/>
        <end position="172"/>
    </location>
</feature>
<evidence type="ECO:0000313" key="19">
    <source>
        <dbReference type="Proteomes" id="UP001138500"/>
    </source>
</evidence>
<evidence type="ECO:0000313" key="18">
    <source>
        <dbReference type="EMBL" id="KAH9828662.1"/>
    </source>
</evidence>
<dbReference type="GO" id="GO:1990544">
    <property type="term" value="P:mitochondrial ATP transmembrane transport"/>
    <property type="evidence" value="ECO:0007669"/>
    <property type="project" value="InterPro"/>
</dbReference>
<evidence type="ECO:0000256" key="6">
    <source>
        <dbReference type="ARBA" id="ARBA00022692"/>
    </source>
</evidence>
<evidence type="ECO:0000256" key="5">
    <source>
        <dbReference type="ARBA" id="ARBA00022449"/>
    </source>
</evidence>
<keyword evidence="6 14" id="KW-0812">Transmembrane</keyword>
<keyword evidence="7" id="KW-0677">Repeat</keyword>
<evidence type="ECO:0000256" key="14">
    <source>
        <dbReference type="PROSITE-ProRule" id="PRU00282"/>
    </source>
</evidence>
<dbReference type="EMBL" id="RIBY02001479">
    <property type="protein sequence ID" value="KAH9828662.1"/>
    <property type="molecule type" value="Genomic_DNA"/>
</dbReference>
<evidence type="ECO:0000256" key="3">
    <source>
        <dbReference type="ARBA" id="ARBA00011245"/>
    </source>
</evidence>
<reference evidence="18 19" key="2">
    <citation type="journal article" date="2021" name="Curr. Genet.">
        <title>Genetic response to nitrogen starvation in the aggressive Eucalyptus foliar pathogen Teratosphaeria destructans.</title>
        <authorList>
            <person name="Havenga M."/>
            <person name="Wingfield B.D."/>
            <person name="Wingfield M.J."/>
            <person name="Dreyer L.L."/>
            <person name="Roets F."/>
            <person name="Aylward J."/>
        </authorList>
    </citation>
    <scope>NUCLEOTIDE SEQUENCE [LARGE SCALE GENOMIC DNA]</scope>
    <source>
        <strain evidence="18">CMW44962</strain>
    </source>
</reference>
<comment type="catalytic activity">
    <reaction evidence="12">
        <text>ADP(in) + ATP(out) = ADP(out) + ATP(in)</text>
        <dbReference type="Rhea" id="RHEA:34999"/>
        <dbReference type="ChEBI" id="CHEBI:30616"/>
        <dbReference type="ChEBI" id="CHEBI:456216"/>
    </reaction>
    <physiologicalReaction direction="left-to-right" evidence="12">
        <dbReference type="Rhea" id="RHEA:35000"/>
    </physiologicalReaction>
</comment>
<evidence type="ECO:0000256" key="9">
    <source>
        <dbReference type="ARBA" id="ARBA00022989"/>
    </source>
</evidence>
<name>A0A9W7W352_9PEZI</name>
<dbReference type="InterPro" id="IPR018108">
    <property type="entry name" value="MCP_transmembrane"/>
</dbReference>
<evidence type="ECO:0000256" key="16">
    <source>
        <dbReference type="RuleBase" id="RU368008"/>
    </source>
</evidence>
<feature type="region of interest" description="Disordered" evidence="17">
    <location>
        <begin position="1"/>
        <end position="21"/>
    </location>
</feature>
<dbReference type="InterPro" id="IPR023395">
    <property type="entry name" value="MCP_dom_sf"/>
</dbReference>
<evidence type="ECO:0000256" key="4">
    <source>
        <dbReference type="ARBA" id="ARBA00022448"/>
    </source>
</evidence>
<keyword evidence="11 14" id="KW-0472">Membrane</keyword>
<dbReference type="InterPro" id="IPR002067">
    <property type="entry name" value="MCP"/>
</dbReference>
<dbReference type="SUPFAM" id="SSF103506">
    <property type="entry name" value="Mitochondrial carrier"/>
    <property type="match status" value="1"/>
</dbReference>
<dbReference type="OrthoDB" id="270584at2759"/>
<organism evidence="18 19">
    <name type="scientific">Teratosphaeria destructans</name>
    <dbReference type="NCBI Taxonomy" id="418781"/>
    <lineage>
        <taxon>Eukaryota</taxon>
        <taxon>Fungi</taxon>
        <taxon>Dikarya</taxon>
        <taxon>Ascomycota</taxon>
        <taxon>Pezizomycotina</taxon>
        <taxon>Dothideomycetes</taxon>
        <taxon>Dothideomycetidae</taxon>
        <taxon>Mycosphaerellales</taxon>
        <taxon>Teratosphaeriaceae</taxon>
        <taxon>Teratosphaeria</taxon>
    </lineage>
</organism>
<evidence type="ECO:0000256" key="11">
    <source>
        <dbReference type="ARBA" id="ARBA00023136"/>
    </source>
</evidence>
<evidence type="ECO:0000256" key="7">
    <source>
        <dbReference type="ARBA" id="ARBA00022737"/>
    </source>
</evidence>
<feature type="transmembrane region" description="Helical" evidence="16">
    <location>
        <begin position="286"/>
        <end position="307"/>
    </location>
</feature>
<dbReference type="GO" id="GO:0005743">
    <property type="term" value="C:mitochondrial inner membrane"/>
    <property type="evidence" value="ECO:0007669"/>
    <property type="project" value="UniProtKB-SubCell"/>
</dbReference>
<evidence type="ECO:0000256" key="10">
    <source>
        <dbReference type="ARBA" id="ARBA00023128"/>
    </source>
</evidence>
<feature type="repeat" description="Solcar" evidence="14">
    <location>
        <begin position="184"/>
        <end position="276"/>
    </location>
</feature>
<reference evidence="18 19" key="1">
    <citation type="journal article" date="2018" name="IMA Fungus">
        <title>IMA Genome-F 10: Nine draft genome sequences of Claviceps purpurea s.lat., including C. arundinis, C. humidiphila, and C. cf. spartinae, pseudomolecules for the pitch canker pathogen Fusarium circinatum, draft genome of Davidsoniella eucalypti, Grosmannia galeiformis, Quambalaria eucalypti, and Teratosphaeria destructans.</title>
        <authorList>
            <person name="Wingfield B.D."/>
            <person name="Liu M."/>
            <person name="Nguyen H.D."/>
            <person name="Lane F.A."/>
            <person name="Morgan S.W."/>
            <person name="De Vos L."/>
            <person name="Wilken P.M."/>
            <person name="Duong T.A."/>
            <person name="Aylward J."/>
            <person name="Coetzee M.P."/>
            <person name="Dadej K."/>
            <person name="De Beer Z.W."/>
            <person name="Findlay W."/>
            <person name="Havenga M."/>
            <person name="Kolarik M."/>
            <person name="Menzies J.G."/>
            <person name="Naidoo K."/>
            <person name="Pochopski O."/>
            <person name="Shoukouhi P."/>
            <person name="Santana Q.C."/>
            <person name="Seifert K.A."/>
            <person name="Soal N."/>
            <person name="Steenkamp E.T."/>
            <person name="Tatham C.T."/>
            <person name="van der Nest M.A."/>
            <person name="Wingfield M.J."/>
        </authorList>
    </citation>
    <scope>NUCLEOTIDE SEQUENCE [LARGE SCALE GENOMIC DNA]</scope>
    <source>
        <strain evidence="18">CMW44962</strain>
    </source>
</reference>
<feature type="repeat" description="Solcar" evidence="14">
    <location>
        <begin position="284"/>
        <end position="370"/>
    </location>
</feature>
<evidence type="ECO:0000256" key="2">
    <source>
        <dbReference type="ARBA" id="ARBA00006375"/>
    </source>
</evidence>
<gene>
    <name evidence="18" type="ORF">Tdes44962_MAKER09245</name>
</gene>